<dbReference type="Proteomes" id="UP000006180">
    <property type="component" value="Chromosome"/>
</dbReference>
<feature type="region of interest" description="Disordered" evidence="1">
    <location>
        <begin position="1"/>
        <end position="24"/>
    </location>
</feature>
<feature type="domain" description="Right handed beta helix" evidence="2">
    <location>
        <begin position="76"/>
        <end position="178"/>
    </location>
</feature>
<dbReference type="SUPFAM" id="SSF51126">
    <property type="entry name" value="Pectin lyase-like"/>
    <property type="match status" value="1"/>
</dbReference>
<protein>
    <submittedName>
        <fullName evidence="3">Hemolysin-type calcium-binding region</fullName>
    </submittedName>
</protein>
<dbReference type="Pfam" id="PF13229">
    <property type="entry name" value="Beta_helix"/>
    <property type="match status" value="1"/>
</dbReference>
<gene>
    <name evidence="3" type="ORF">USDA257_c10940</name>
</gene>
<dbReference type="RefSeq" id="WP_014761869.1">
    <property type="nucleotide sequence ID" value="NC_018000.1"/>
</dbReference>
<dbReference type="AlphaFoldDB" id="I3X1C9"/>
<dbReference type="EMBL" id="CP003563">
    <property type="protein sequence ID" value="AFL49685.1"/>
    <property type="molecule type" value="Genomic_DNA"/>
</dbReference>
<dbReference type="eggNOG" id="COG2931">
    <property type="taxonomic scope" value="Bacteria"/>
</dbReference>
<dbReference type="PATRIC" id="fig|1185652.3.peg.1137"/>
<feature type="compositionally biased region" description="Basic and acidic residues" evidence="1">
    <location>
        <begin position="9"/>
        <end position="24"/>
    </location>
</feature>
<dbReference type="InterPro" id="IPR039448">
    <property type="entry name" value="Beta_helix"/>
</dbReference>
<organism evidence="3 4">
    <name type="scientific">Sinorhizobium fredii (strain USDA 257)</name>
    <dbReference type="NCBI Taxonomy" id="1185652"/>
    <lineage>
        <taxon>Bacteria</taxon>
        <taxon>Pseudomonadati</taxon>
        <taxon>Pseudomonadota</taxon>
        <taxon>Alphaproteobacteria</taxon>
        <taxon>Hyphomicrobiales</taxon>
        <taxon>Rhizobiaceae</taxon>
        <taxon>Sinorhizobium/Ensifer group</taxon>
        <taxon>Sinorhizobium</taxon>
    </lineage>
</organism>
<proteinExistence type="predicted"/>
<name>I3X1C9_SINF2</name>
<dbReference type="KEGG" id="sfd:USDA257_c10940"/>
<evidence type="ECO:0000259" key="2">
    <source>
        <dbReference type="Pfam" id="PF13229"/>
    </source>
</evidence>
<evidence type="ECO:0000256" key="1">
    <source>
        <dbReference type="SAM" id="MobiDB-lite"/>
    </source>
</evidence>
<evidence type="ECO:0000313" key="3">
    <source>
        <dbReference type="EMBL" id="AFL49685.1"/>
    </source>
</evidence>
<reference evidence="3 4" key="1">
    <citation type="journal article" date="2012" name="J. Bacteriol.">
        <title>Complete genome sequence of the broad-host-range strain Sinorhizobium fredii USDA257.</title>
        <authorList>
            <person name="Schuldes J."/>
            <person name="Rodriguez Orbegoso M."/>
            <person name="Schmeisser C."/>
            <person name="Krishnan H.B."/>
            <person name="Daniel R."/>
            <person name="Streit W.R."/>
        </authorList>
    </citation>
    <scope>NUCLEOTIDE SEQUENCE [LARGE SCALE GENOMIC DNA]</scope>
    <source>
        <strain evidence="3 4">USDA 257</strain>
    </source>
</reference>
<accession>I3X1C9</accession>
<dbReference type="STRING" id="1185652.USDA257_c10940"/>
<dbReference type="HOGENOM" id="CLU_735481_0_0_5"/>
<evidence type="ECO:0000313" key="4">
    <source>
        <dbReference type="Proteomes" id="UP000006180"/>
    </source>
</evidence>
<sequence length="376" mass="40967">MVSMSRGQKRLEVERRERRSPDHVGEVPWHSRRWLLAGLLALPASAVVGAAVHLAKGRLSGGAATFLRPSGPVLSRANGQIIENLDIYAPEGNGVTILHPGVIVRNCRIRHGKGSGVHARGAAEIRLQDLEIDHVGATPSGAGPSQDSSNIELEDCPDSIIVRVKASRGSSNVYVVDSPRIQMSFLELHDPRGPFPRGQNVQFNRSPNARLEDFSAENGPSSWTEDNISAFHSDRCTIRRGLVFYNNSPTGVGVMLEGSFNCRVDEVDAVQQGNGAFSAVPQGDVGSGGCSFNRCRSRDTYNEPRDGRDAPTSNGLSFQTRISEGAERHSIRDCCVYALANANNIIWEMGAVQAGWSIEHKAFEPRPPLRLVFNWQ</sequence>
<dbReference type="InterPro" id="IPR011050">
    <property type="entry name" value="Pectin_lyase_fold/virulence"/>
</dbReference>